<evidence type="ECO:0000313" key="2">
    <source>
        <dbReference type="EMBL" id="KAK5898982.1"/>
    </source>
</evidence>
<dbReference type="AlphaFoldDB" id="A0AAN8C8G0"/>
<proteinExistence type="predicted"/>
<evidence type="ECO:0000313" key="3">
    <source>
        <dbReference type="Proteomes" id="UP001335648"/>
    </source>
</evidence>
<reference evidence="2 3" key="1">
    <citation type="journal article" date="2023" name="Mol. Biol. Evol.">
        <title>Genomics of Secondarily Temperate Adaptation in the Only Non-Antarctic Icefish.</title>
        <authorList>
            <person name="Rivera-Colon A.G."/>
            <person name="Rayamajhi N."/>
            <person name="Minhas B.F."/>
            <person name="Madrigal G."/>
            <person name="Bilyk K.T."/>
            <person name="Yoon V."/>
            <person name="Hune M."/>
            <person name="Gregory S."/>
            <person name="Cheng C.H.C."/>
            <person name="Catchen J.M."/>
        </authorList>
    </citation>
    <scope>NUCLEOTIDE SEQUENCE [LARGE SCALE GENOMIC DNA]</scope>
    <source>
        <strain evidence="2">JC2023a</strain>
    </source>
</reference>
<dbReference type="EMBL" id="JAULUE010002052">
    <property type="protein sequence ID" value="KAK5898982.1"/>
    <property type="molecule type" value="Genomic_DNA"/>
</dbReference>
<dbReference type="InterPro" id="IPR021109">
    <property type="entry name" value="Peptidase_aspartic_dom_sf"/>
</dbReference>
<dbReference type="GO" id="GO:0004190">
    <property type="term" value="F:aspartic-type endopeptidase activity"/>
    <property type="evidence" value="ECO:0007669"/>
    <property type="project" value="InterPro"/>
</dbReference>
<accession>A0AAN8C8G0</accession>
<dbReference type="Proteomes" id="UP001335648">
    <property type="component" value="Unassembled WGS sequence"/>
</dbReference>
<feature type="compositionally biased region" description="Polar residues" evidence="1">
    <location>
        <begin position="560"/>
        <end position="571"/>
    </location>
</feature>
<dbReference type="GO" id="GO:0006508">
    <property type="term" value="P:proteolysis"/>
    <property type="evidence" value="ECO:0007669"/>
    <property type="project" value="InterPro"/>
</dbReference>
<dbReference type="InterPro" id="IPR001969">
    <property type="entry name" value="Aspartic_peptidase_AS"/>
</dbReference>
<sequence>MGTFILHFRELYHKWQAREPPAEDIEDELLRTQFTKQKLERLLRRTPGMTFPAICTEAKALEREQAKDGTETWACRTYAPRPPQTQPPATPLCSLVPPPAQDSQALWDSLRAELQQDLKDQMLTLGKSLMEEMRGLTQLYRGKTHKQGPHFSLGLVNHPWAQPGLSSSGTPKVGQSVWAGGSHPPVLFQMTLWTFGFLVSSVAAGQAVEEGTQTTPPTKPALIGTCPELDVIISGENIPCILDTGSQVTLFSYSLFQEKFGERLVRGDIPWLTLKAENGLHIPYIGYALLDFEINGVKVMGKGVVVVVEYSCLQQECALLGMNVIGDCWQTIFQDGHQGEAAFRSTLPPAVSTAWGKAFAVCRRVGRVGSPTELQGVAKLPRQSAVLVPPETEMIIWTQVPQAVGTPYCCVMVENLQNDDQEWRVARTLSWVRSGRVPIRACNPHPFSIEIPQRRALATVSQVDPQAVKTEEELVLTHTGPSAVEVEVRSISSTPVPNVTVPPDHPALALQGEDLNHNEQQRLSDLLQRWTKVFAANEDDFGHTSAVLHQIPTGDAPPIRQTQASSTSTLC</sequence>
<evidence type="ECO:0008006" key="4">
    <source>
        <dbReference type="Google" id="ProtNLM"/>
    </source>
</evidence>
<comment type="caution">
    <text evidence="2">The sequence shown here is derived from an EMBL/GenBank/DDBJ whole genome shotgun (WGS) entry which is preliminary data.</text>
</comment>
<gene>
    <name evidence="2" type="ORF">CesoFtcFv8_008506</name>
</gene>
<name>A0AAN8C8G0_9TELE</name>
<evidence type="ECO:0000256" key="1">
    <source>
        <dbReference type="SAM" id="MobiDB-lite"/>
    </source>
</evidence>
<dbReference type="SUPFAM" id="SSF50630">
    <property type="entry name" value="Acid proteases"/>
    <property type="match status" value="1"/>
</dbReference>
<protein>
    <recommendedName>
        <fullName evidence="4">Peptidase A2 domain-containing protein</fullName>
    </recommendedName>
</protein>
<dbReference type="PROSITE" id="PS00141">
    <property type="entry name" value="ASP_PROTEASE"/>
    <property type="match status" value="1"/>
</dbReference>
<keyword evidence="3" id="KW-1185">Reference proteome</keyword>
<organism evidence="2 3">
    <name type="scientific">Champsocephalus esox</name>
    <name type="common">pike icefish</name>
    <dbReference type="NCBI Taxonomy" id="159716"/>
    <lineage>
        <taxon>Eukaryota</taxon>
        <taxon>Metazoa</taxon>
        <taxon>Chordata</taxon>
        <taxon>Craniata</taxon>
        <taxon>Vertebrata</taxon>
        <taxon>Euteleostomi</taxon>
        <taxon>Actinopterygii</taxon>
        <taxon>Neopterygii</taxon>
        <taxon>Teleostei</taxon>
        <taxon>Neoteleostei</taxon>
        <taxon>Acanthomorphata</taxon>
        <taxon>Eupercaria</taxon>
        <taxon>Perciformes</taxon>
        <taxon>Notothenioidei</taxon>
        <taxon>Channichthyidae</taxon>
        <taxon>Champsocephalus</taxon>
    </lineage>
</organism>
<feature type="region of interest" description="Disordered" evidence="1">
    <location>
        <begin position="552"/>
        <end position="571"/>
    </location>
</feature>